<proteinExistence type="predicted"/>
<evidence type="ECO:0000313" key="3">
    <source>
        <dbReference type="Proteomes" id="UP000254589"/>
    </source>
</evidence>
<evidence type="ECO:0000313" key="2">
    <source>
        <dbReference type="EMBL" id="SUA90077.1"/>
    </source>
</evidence>
<protein>
    <submittedName>
        <fullName evidence="2">Uncharacterized protein</fullName>
    </submittedName>
</protein>
<sequence>MAESLSINRNNYSLPYVKIESDEKPSTGYSKLLGEAHSNPSLREAADNWVSNSSTYYEKREAAKTIFQETEAAVASSADPKYDQLRLIEELLDFAAGTDGHDPRSHPPPPPYPDPPPYPNPPPYPDPPPYPSSGRAVVKSSD</sequence>
<comment type="caution">
    <text evidence="2">The sequence shown here is derived from an EMBL/GenBank/DDBJ whole genome shotgun (WGS) entry which is preliminary data.</text>
</comment>
<reference evidence="2 3" key="1">
    <citation type="submission" date="2018-06" db="EMBL/GenBank/DDBJ databases">
        <authorList>
            <consortium name="Pathogen Informatics"/>
            <person name="Doyle S."/>
        </authorList>
    </citation>
    <scope>NUCLEOTIDE SEQUENCE [LARGE SCALE GENOMIC DNA]</scope>
    <source>
        <strain evidence="2 3">NCTC13159</strain>
    </source>
</reference>
<feature type="region of interest" description="Disordered" evidence="1">
    <location>
        <begin position="94"/>
        <end position="142"/>
    </location>
</feature>
<feature type="compositionally biased region" description="Pro residues" evidence="1">
    <location>
        <begin position="106"/>
        <end position="131"/>
    </location>
</feature>
<name>A0AAJ4ZB22_PANPU</name>
<evidence type="ECO:0000256" key="1">
    <source>
        <dbReference type="SAM" id="MobiDB-lite"/>
    </source>
</evidence>
<dbReference type="RefSeq" id="WP_176582424.1">
    <property type="nucleotide sequence ID" value="NZ_CP010310.2"/>
</dbReference>
<dbReference type="EMBL" id="UGSJ01000001">
    <property type="protein sequence ID" value="SUA90077.1"/>
    <property type="molecule type" value="Genomic_DNA"/>
</dbReference>
<gene>
    <name evidence="2" type="ORF">NCTC13159_01556</name>
</gene>
<dbReference type="Proteomes" id="UP000254589">
    <property type="component" value="Unassembled WGS sequence"/>
</dbReference>
<dbReference type="AlphaFoldDB" id="A0AAJ4ZB22"/>
<accession>A0AAJ4ZB22</accession>
<organism evidence="2 3">
    <name type="scientific">Pandoraea pulmonicola</name>
    <dbReference type="NCBI Taxonomy" id="93221"/>
    <lineage>
        <taxon>Bacteria</taxon>
        <taxon>Pseudomonadati</taxon>
        <taxon>Pseudomonadota</taxon>
        <taxon>Betaproteobacteria</taxon>
        <taxon>Burkholderiales</taxon>
        <taxon>Burkholderiaceae</taxon>
        <taxon>Pandoraea</taxon>
    </lineage>
</organism>
<feature type="region of interest" description="Disordered" evidence="1">
    <location>
        <begin position="22"/>
        <end position="42"/>
    </location>
</feature>